<keyword evidence="6 7" id="KW-0472">Membrane</keyword>
<feature type="domain" description="ABC3 transporter permease C-terminal" evidence="8">
    <location>
        <begin position="261"/>
        <end position="378"/>
    </location>
</feature>
<dbReference type="Proteomes" id="UP000199473">
    <property type="component" value="Unassembled WGS sequence"/>
</dbReference>
<name>A0A1I4B7W8_9PROT</name>
<feature type="transmembrane region" description="Helical" evidence="7">
    <location>
        <begin position="257"/>
        <end position="279"/>
    </location>
</feature>
<evidence type="ECO:0000256" key="6">
    <source>
        <dbReference type="ARBA" id="ARBA00023136"/>
    </source>
</evidence>
<keyword evidence="10" id="KW-1185">Reference proteome</keyword>
<gene>
    <name evidence="9" type="ORF">SAMN02745775_1053</name>
</gene>
<dbReference type="PANTHER" id="PTHR30489:SF0">
    <property type="entry name" value="LIPOPROTEIN-RELEASING SYSTEM TRANSMEMBRANE PROTEIN LOLE"/>
    <property type="match status" value="1"/>
</dbReference>
<dbReference type="EMBL" id="FOSQ01000005">
    <property type="protein sequence ID" value="SFK64227.1"/>
    <property type="molecule type" value="Genomic_DNA"/>
</dbReference>
<evidence type="ECO:0000313" key="9">
    <source>
        <dbReference type="EMBL" id="SFK64227.1"/>
    </source>
</evidence>
<feature type="transmembrane region" description="Helical" evidence="7">
    <location>
        <begin position="300"/>
        <end position="329"/>
    </location>
</feature>
<comment type="similarity">
    <text evidence="2">Belongs to the ABC-4 integral membrane protein family. LolC/E subfamily.</text>
</comment>
<evidence type="ECO:0000256" key="3">
    <source>
        <dbReference type="ARBA" id="ARBA00022475"/>
    </source>
</evidence>
<keyword evidence="4 7" id="KW-0812">Transmembrane</keyword>
<organism evidence="9 10">
    <name type="scientific">Falsiroseomonas stagni DSM 19981</name>
    <dbReference type="NCBI Taxonomy" id="1123062"/>
    <lineage>
        <taxon>Bacteria</taxon>
        <taxon>Pseudomonadati</taxon>
        <taxon>Pseudomonadota</taxon>
        <taxon>Alphaproteobacteria</taxon>
        <taxon>Acetobacterales</taxon>
        <taxon>Roseomonadaceae</taxon>
        <taxon>Falsiroseomonas</taxon>
    </lineage>
</organism>
<dbReference type="InterPro" id="IPR051447">
    <property type="entry name" value="Lipoprotein-release_system"/>
</dbReference>
<dbReference type="OrthoDB" id="5410375at2"/>
<proteinExistence type="inferred from homology"/>
<dbReference type="RefSeq" id="WP_092960550.1">
    <property type="nucleotide sequence ID" value="NZ_FOSQ01000005.1"/>
</dbReference>
<evidence type="ECO:0000313" key="10">
    <source>
        <dbReference type="Proteomes" id="UP000199473"/>
    </source>
</evidence>
<dbReference type="AlphaFoldDB" id="A0A1I4B7W8"/>
<dbReference type="GO" id="GO:0044874">
    <property type="term" value="P:lipoprotein localization to outer membrane"/>
    <property type="evidence" value="ECO:0007669"/>
    <property type="project" value="TreeGrafter"/>
</dbReference>
<dbReference type="InterPro" id="IPR003838">
    <property type="entry name" value="ABC3_permease_C"/>
</dbReference>
<evidence type="ECO:0000256" key="7">
    <source>
        <dbReference type="SAM" id="Phobius"/>
    </source>
</evidence>
<feature type="transmembrane region" description="Helical" evidence="7">
    <location>
        <begin position="354"/>
        <end position="373"/>
    </location>
</feature>
<comment type="subcellular location">
    <subcellularLocation>
        <location evidence="1">Cell membrane</location>
        <topology evidence="1">Multi-pass membrane protein</topology>
    </subcellularLocation>
</comment>
<protein>
    <submittedName>
        <fullName evidence="9">Putative ABC transport system permease protein</fullName>
    </submittedName>
</protein>
<reference evidence="9 10" key="1">
    <citation type="submission" date="2016-10" db="EMBL/GenBank/DDBJ databases">
        <authorList>
            <person name="de Groot N.N."/>
        </authorList>
    </citation>
    <scope>NUCLEOTIDE SEQUENCE [LARGE SCALE GENOMIC DNA]</scope>
    <source>
        <strain evidence="9 10">DSM 19981</strain>
    </source>
</reference>
<evidence type="ECO:0000256" key="2">
    <source>
        <dbReference type="ARBA" id="ARBA00005236"/>
    </source>
</evidence>
<sequence>MRSLRLAFADLRREPAFTLCSVLALAAVIAPLILLAGLRAGVVAGLKEDLAASPRTREIANIQNLALDAAWFAALAARPETGFLVPRTRLLSATGSLEATARPGRVATVEILPTAPGDPLLPGIAPPGDTQVILTASAAQRLSISAGDAIRLRIIRRVGDGREVLNLDLTTTAIAPAGAFDRDAIFAPPALGRRVQDFLDDRTADGTARRAEGFRLHAKRLEDVPTLVALLQAQGIETRSRADDVAALLALDRNLTAGFAVIATVGATGFILGLGSALWASVSRKRRTLSLLRLMGLRRLTLVLIPIWQGIAYAIGGSILGTAIAIAAAQAVNRLALLGAAEGRDLARIGLDEFTLACLLATTAAILAAAAAAQRAAGADPAEGLRDE</sequence>
<evidence type="ECO:0000259" key="8">
    <source>
        <dbReference type="Pfam" id="PF02687"/>
    </source>
</evidence>
<dbReference type="STRING" id="1123062.SAMN02745775_1053"/>
<evidence type="ECO:0000256" key="4">
    <source>
        <dbReference type="ARBA" id="ARBA00022692"/>
    </source>
</evidence>
<keyword evidence="5 7" id="KW-1133">Transmembrane helix</keyword>
<dbReference type="GO" id="GO:0098797">
    <property type="term" value="C:plasma membrane protein complex"/>
    <property type="evidence" value="ECO:0007669"/>
    <property type="project" value="TreeGrafter"/>
</dbReference>
<accession>A0A1I4B7W8</accession>
<dbReference type="PANTHER" id="PTHR30489">
    <property type="entry name" value="LIPOPROTEIN-RELEASING SYSTEM TRANSMEMBRANE PROTEIN LOLE"/>
    <property type="match status" value="1"/>
</dbReference>
<evidence type="ECO:0000256" key="5">
    <source>
        <dbReference type="ARBA" id="ARBA00022989"/>
    </source>
</evidence>
<evidence type="ECO:0000256" key="1">
    <source>
        <dbReference type="ARBA" id="ARBA00004651"/>
    </source>
</evidence>
<keyword evidence="3" id="KW-1003">Cell membrane</keyword>
<dbReference type="Pfam" id="PF02687">
    <property type="entry name" value="FtsX"/>
    <property type="match status" value="1"/>
</dbReference>